<evidence type="ECO:0000259" key="5">
    <source>
        <dbReference type="Pfam" id="PF04542"/>
    </source>
</evidence>
<keyword evidence="3" id="KW-0731">Sigma factor</keyword>
<keyword evidence="8" id="KW-1185">Reference proteome</keyword>
<dbReference type="InterPro" id="IPR007627">
    <property type="entry name" value="RNA_pol_sigma70_r2"/>
</dbReference>
<dbReference type="InterPro" id="IPR039425">
    <property type="entry name" value="RNA_pol_sigma-70-like"/>
</dbReference>
<dbReference type="NCBIfam" id="TIGR02937">
    <property type="entry name" value="sigma70-ECF"/>
    <property type="match status" value="1"/>
</dbReference>
<keyword evidence="2" id="KW-0805">Transcription regulation</keyword>
<proteinExistence type="inferred from homology"/>
<dbReference type="PANTHER" id="PTHR43133:SF25">
    <property type="entry name" value="RNA POLYMERASE SIGMA FACTOR RFAY-RELATED"/>
    <property type="match status" value="1"/>
</dbReference>
<comment type="similarity">
    <text evidence="1">Belongs to the sigma-70 factor family. ECF subfamily.</text>
</comment>
<evidence type="ECO:0000313" key="8">
    <source>
        <dbReference type="Proteomes" id="UP000605897"/>
    </source>
</evidence>
<dbReference type="Gene3D" id="1.10.1740.10">
    <property type="match status" value="1"/>
</dbReference>
<dbReference type="Proteomes" id="UP000605897">
    <property type="component" value="Unassembled WGS sequence"/>
</dbReference>
<evidence type="ECO:0000256" key="4">
    <source>
        <dbReference type="ARBA" id="ARBA00023163"/>
    </source>
</evidence>
<gene>
    <name evidence="7" type="primary">rpoE</name>
    <name evidence="7" type="ORF">GCM10017786_15750</name>
</gene>
<dbReference type="InterPro" id="IPR013325">
    <property type="entry name" value="RNA_pol_sigma_r2"/>
</dbReference>
<organism evidence="7 8">
    <name type="scientific">Amycolatopsis deserti</name>
    <dbReference type="NCBI Taxonomy" id="185696"/>
    <lineage>
        <taxon>Bacteria</taxon>
        <taxon>Bacillati</taxon>
        <taxon>Actinomycetota</taxon>
        <taxon>Actinomycetes</taxon>
        <taxon>Pseudonocardiales</taxon>
        <taxon>Pseudonocardiaceae</taxon>
        <taxon>Amycolatopsis</taxon>
    </lineage>
</organism>
<protein>
    <submittedName>
        <fullName evidence="7">DNA-directed RNA polymerase sigma-70 factor</fullName>
    </submittedName>
</protein>
<evidence type="ECO:0000256" key="3">
    <source>
        <dbReference type="ARBA" id="ARBA00023082"/>
    </source>
</evidence>
<dbReference type="SUPFAM" id="SSF88659">
    <property type="entry name" value="Sigma3 and sigma4 domains of RNA polymerase sigma factors"/>
    <property type="match status" value="1"/>
</dbReference>
<dbReference type="RefSeq" id="WP_229874296.1">
    <property type="nucleotide sequence ID" value="NZ_BNAU01000001.1"/>
</dbReference>
<evidence type="ECO:0000256" key="2">
    <source>
        <dbReference type="ARBA" id="ARBA00023015"/>
    </source>
</evidence>
<dbReference type="Pfam" id="PF04542">
    <property type="entry name" value="Sigma70_r2"/>
    <property type="match status" value="1"/>
</dbReference>
<dbReference type="Pfam" id="PF08281">
    <property type="entry name" value="Sigma70_r4_2"/>
    <property type="match status" value="1"/>
</dbReference>
<dbReference type="PANTHER" id="PTHR43133">
    <property type="entry name" value="RNA POLYMERASE ECF-TYPE SIGMA FACTO"/>
    <property type="match status" value="1"/>
</dbReference>
<evidence type="ECO:0000313" key="7">
    <source>
        <dbReference type="EMBL" id="GHE84784.1"/>
    </source>
</evidence>
<dbReference type="InterPro" id="IPR014284">
    <property type="entry name" value="RNA_pol_sigma-70_dom"/>
</dbReference>
<evidence type="ECO:0000259" key="6">
    <source>
        <dbReference type="Pfam" id="PF08281"/>
    </source>
</evidence>
<evidence type="ECO:0000256" key="1">
    <source>
        <dbReference type="ARBA" id="ARBA00010641"/>
    </source>
</evidence>
<name>A0ABQ3IJN5_9PSEU</name>
<feature type="domain" description="RNA polymerase sigma factor 70 region 4 type 2" evidence="6">
    <location>
        <begin position="134"/>
        <end position="186"/>
    </location>
</feature>
<dbReference type="InterPro" id="IPR013249">
    <property type="entry name" value="RNA_pol_sigma70_r4_t2"/>
</dbReference>
<sequence length="193" mass="21442">MTIQLTGLGVPVEPRDADLWARAARGDREAFTALFERHAQAVWNHAYRLTGSWASAEDLTSATFLTAWRKRGDVTLLRDSALPWLFTVAGNLARDEHRGRTRRSRLLRRIPGPPHVSDHADGVADRLDGEARLQRIIDAVRALPAAQRQVVELCLLGELPIGDAAALLEVAEVTVRAHLSRARARLRALLEEK</sequence>
<dbReference type="InterPro" id="IPR013324">
    <property type="entry name" value="RNA_pol_sigma_r3/r4-like"/>
</dbReference>
<dbReference type="SUPFAM" id="SSF88946">
    <property type="entry name" value="Sigma2 domain of RNA polymerase sigma factors"/>
    <property type="match status" value="1"/>
</dbReference>
<dbReference type="GO" id="GO:0000428">
    <property type="term" value="C:DNA-directed RNA polymerase complex"/>
    <property type="evidence" value="ECO:0007669"/>
    <property type="project" value="UniProtKB-KW"/>
</dbReference>
<accession>A0ABQ3IJN5</accession>
<comment type="caution">
    <text evidence="7">The sequence shown here is derived from an EMBL/GenBank/DDBJ whole genome shotgun (WGS) entry which is preliminary data.</text>
</comment>
<keyword evidence="4" id="KW-0804">Transcription</keyword>
<dbReference type="EMBL" id="BNAU01000001">
    <property type="protein sequence ID" value="GHE84784.1"/>
    <property type="molecule type" value="Genomic_DNA"/>
</dbReference>
<keyword evidence="7" id="KW-0240">DNA-directed RNA polymerase</keyword>
<dbReference type="InterPro" id="IPR036388">
    <property type="entry name" value="WH-like_DNA-bd_sf"/>
</dbReference>
<feature type="domain" description="RNA polymerase sigma-70 region 2" evidence="5">
    <location>
        <begin position="34"/>
        <end position="103"/>
    </location>
</feature>
<reference evidence="8" key="1">
    <citation type="journal article" date="2019" name="Int. J. Syst. Evol. Microbiol.">
        <title>The Global Catalogue of Microorganisms (GCM) 10K type strain sequencing project: providing services to taxonomists for standard genome sequencing and annotation.</title>
        <authorList>
            <consortium name="The Broad Institute Genomics Platform"/>
            <consortium name="The Broad Institute Genome Sequencing Center for Infectious Disease"/>
            <person name="Wu L."/>
            <person name="Ma J."/>
        </authorList>
    </citation>
    <scope>NUCLEOTIDE SEQUENCE [LARGE SCALE GENOMIC DNA]</scope>
    <source>
        <strain evidence="8">CGMCC 4.7677</strain>
    </source>
</reference>
<dbReference type="Gene3D" id="1.10.10.10">
    <property type="entry name" value="Winged helix-like DNA-binding domain superfamily/Winged helix DNA-binding domain"/>
    <property type="match status" value="1"/>
</dbReference>